<evidence type="ECO:0000313" key="1">
    <source>
        <dbReference type="EMBL" id="UYL87171.1"/>
    </source>
</evidence>
<evidence type="ECO:0000313" key="2">
    <source>
        <dbReference type="Proteomes" id="UP001164797"/>
    </source>
</evidence>
<name>A0A9X9K2V1_9CAUD</name>
<gene>
    <name evidence="1" type="primary">50</name>
    <name evidence="1" type="ORF">SEA_OSCARSO_50</name>
</gene>
<protein>
    <submittedName>
        <fullName evidence="1">Uncharacterized protein</fullName>
    </submittedName>
</protein>
<dbReference type="Proteomes" id="UP001164797">
    <property type="component" value="Segment"/>
</dbReference>
<sequence length="116" mass="13012">MSEIRDNATREELDARLVREVKQWRHAPSVSMKLRHAGKVDLDLEELDALLRTVDRLTAELEALRPKPAALDIFPDDEHLTFKPVTVDTLPAGHAIIGGEVVPLPPIFDPSPRAHR</sequence>
<keyword evidence="2" id="KW-1185">Reference proteome</keyword>
<dbReference type="GeneID" id="80019614"/>
<dbReference type="RefSeq" id="YP_010755008.1">
    <property type="nucleotide sequence ID" value="NC_073466.1"/>
</dbReference>
<dbReference type="KEGG" id="vg:80019614"/>
<dbReference type="EMBL" id="OP434449">
    <property type="protein sequence ID" value="UYL87171.1"/>
    <property type="molecule type" value="Genomic_DNA"/>
</dbReference>
<proteinExistence type="predicted"/>
<accession>A0A9X9K2V1</accession>
<reference evidence="1" key="1">
    <citation type="submission" date="2022-09" db="EMBL/GenBank/DDBJ databases">
        <authorList>
            <person name="Washington J.M."/>
            <person name="Situmorang M.A."/>
            <person name="Garlena R.A."/>
            <person name="Russell D.A."/>
            <person name="Jacobs-Sera D."/>
            <person name="Hatfull G.F."/>
        </authorList>
    </citation>
    <scope>NUCLEOTIDE SEQUENCE</scope>
</reference>
<organism evidence="1 2">
    <name type="scientific">Microbacterium phage OscarSo</name>
    <dbReference type="NCBI Taxonomy" id="2985324"/>
    <lineage>
        <taxon>Viruses</taxon>
        <taxon>Duplodnaviria</taxon>
        <taxon>Heunggongvirae</taxon>
        <taxon>Uroviricota</taxon>
        <taxon>Caudoviricetes</taxon>
        <taxon>Oscarsovirus</taxon>
        <taxon>Oscarsovirus oscarso</taxon>
    </lineage>
</organism>